<keyword evidence="4" id="KW-0812">Transmembrane</keyword>
<dbReference type="SUPFAM" id="SSF49503">
    <property type="entry name" value="Cupredoxins"/>
    <property type="match status" value="1"/>
</dbReference>
<dbReference type="GO" id="GO:0004129">
    <property type="term" value="F:cytochrome-c oxidase activity"/>
    <property type="evidence" value="ECO:0007669"/>
    <property type="project" value="InterPro"/>
</dbReference>
<dbReference type="InterPro" id="IPR008972">
    <property type="entry name" value="Cupredoxin"/>
</dbReference>
<reference evidence="6 7" key="1">
    <citation type="submission" date="2015-02" db="EMBL/GenBank/DDBJ databases">
        <title>Single-cell genomics of uncultivated deep-branching MTB reveals a conserved set of magnetosome genes.</title>
        <authorList>
            <person name="Kolinko S."/>
            <person name="Richter M."/>
            <person name="Glockner F.O."/>
            <person name="Brachmann A."/>
            <person name="Schuler D."/>
        </authorList>
    </citation>
    <scope>NUCLEOTIDE SEQUENCE [LARGE SCALE GENOMIC DNA]</scope>
    <source>
        <strain evidence="6">TM-1</strain>
    </source>
</reference>
<keyword evidence="7" id="KW-1185">Reference proteome</keyword>
<keyword evidence="2" id="KW-0479">Metal-binding</keyword>
<name>A0A0F3GMT7_9BACT</name>
<feature type="transmembrane region" description="Helical" evidence="4">
    <location>
        <begin position="21"/>
        <end position="43"/>
    </location>
</feature>
<accession>A0A0F3GMT7</accession>
<sequence>MALLPPEKGWWHKSVAKDEKIWIACATVVALSLFTLMILWHVVGKQNPSYIVYKTSPDEFYKLAQANWQKYKVGEENGMTVVKPPPDGEVFVIGSTWQWEPALVLKKGAKYRFHISSMDLLHGFSIQPVNMNFKIHPGYDYVLTFTPTSSGDFRVICNEYCGPGHHTMISKITVEE</sequence>
<evidence type="ECO:0000256" key="2">
    <source>
        <dbReference type="ARBA" id="ARBA00022723"/>
    </source>
</evidence>
<keyword evidence="3" id="KW-0186">Copper</keyword>
<evidence type="ECO:0000313" key="7">
    <source>
        <dbReference type="Proteomes" id="UP000033423"/>
    </source>
</evidence>
<keyword evidence="4" id="KW-1133">Transmembrane helix</keyword>
<dbReference type="PANTHER" id="PTHR42838:SF2">
    <property type="entry name" value="NITROUS-OXIDE REDUCTASE"/>
    <property type="match status" value="1"/>
</dbReference>
<evidence type="ECO:0000256" key="1">
    <source>
        <dbReference type="ARBA" id="ARBA00004196"/>
    </source>
</evidence>
<evidence type="ECO:0000313" key="6">
    <source>
        <dbReference type="EMBL" id="KJU81998.1"/>
    </source>
</evidence>
<dbReference type="GO" id="GO:0005507">
    <property type="term" value="F:copper ion binding"/>
    <property type="evidence" value="ECO:0007669"/>
    <property type="project" value="InterPro"/>
</dbReference>
<organism evidence="6 7">
    <name type="scientific">Candidatus Magnetobacterium bavaricum</name>
    <dbReference type="NCBI Taxonomy" id="29290"/>
    <lineage>
        <taxon>Bacteria</taxon>
        <taxon>Pseudomonadati</taxon>
        <taxon>Nitrospirota</taxon>
        <taxon>Thermodesulfovibrionia</taxon>
        <taxon>Thermodesulfovibrionales</taxon>
        <taxon>Candidatus Magnetobacteriaceae</taxon>
        <taxon>Candidatus Magnetobacterium</taxon>
    </lineage>
</organism>
<dbReference type="AlphaFoldDB" id="A0A0F3GMT7"/>
<dbReference type="Proteomes" id="UP000033423">
    <property type="component" value="Unassembled WGS sequence"/>
</dbReference>
<feature type="domain" description="Cytochrome oxidase subunit II copper A binding" evidence="5">
    <location>
        <begin position="85"/>
        <end position="176"/>
    </location>
</feature>
<evidence type="ECO:0000259" key="5">
    <source>
        <dbReference type="PROSITE" id="PS50857"/>
    </source>
</evidence>
<dbReference type="PANTHER" id="PTHR42838">
    <property type="entry name" value="CYTOCHROME C OXIDASE SUBUNIT II"/>
    <property type="match status" value="1"/>
</dbReference>
<dbReference type="PATRIC" id="fig|29290.4.peg.7688"/>
<dbReference type="GO" id="GO:0016020">
    <property type="term" value="C:membrane"/>
    <property type="evidence" value="ECO:0007669"/>
    <property type="project" value="InterPro"/>
</dbReference>
<protein>
    <submittedName>
        <fullName evidence="6">Heme/copper-type cytochrome/quinol oxidase subunit 2</fullName>
    </submittedName>
</protein>
<dbReference type="Gene3D" id="2.60.40.420">
    <property type="entry name" value="Cupredoxins - blue copper proteins"/>
    <property type="match status" value="1"/>
</dbReference>
<comment type="subcellular location">
    <subcellularLocation>
        <location evidence="1">Cell envelope</location>
    </subcellularLocation>
</comment>
<evidence type="ECO:0000256" key="4">
    <source>
        <dbReference type="SAM" id="Phobius"/>
    </source>
</evidence>
<gene>
    <name evidence="6" type="ORF">MBAV_005816</name>
</gene>
<proteinExistence type="predicted"/>
<dbReference type="GO" id="GO:0030313">
    <property type="term" value="C:cell envelope"/>
    <property type="evidence" value="ECO:0007669"/>
    <property type="project" value="UniProtKB-SubCell"/>
</dbReference>
<dbReference type="PROSITE" id="PS50857">
    <property type="entry name" value="COX2_CUA"/>
    <property type="match status" value="1"/>
</dbReference>
<dbReference type="InterPro" id="IPR002429">
    <property type="entry name" value="CcO_II-like_C"/>
</dbReference>
<dbReference type="EMBL" id="LACI01002454">
    <property type="protein sequence ID" value="KJU81998.1"/>
    <property type="molecule type" value="Genomic_DNA"/>
</dbReference>
<comment type="caution">
    <text evidence="6">The sequence shown here is derived from an EMBL/GenBank/DDBJ whole genome shotgun (WGS) entry which is preliminary data.</text>
</comment>
<dbReference type="Pfam" id="PF00116">
    <property type="entry name" value="COX2"/>
    <property type="match status" value="1"/>
</dbReference>
<dbReference type="InterPro" id="IPR051403">
    <property type="entry name" value="NosZ/Cyto_c_oxidase_sub2"/>
</dbReference>
<evidence type="ECO:0000256" key="3">
    <source>
        <dbReference type="ARBA" id="ARBA00023008"/>
    </source>
</evidence>
<keyword evidence="4" id="KW-0472">Membrane</keyword>